<dbReference type="InterPro" id="IPR027417">
    <property type="entry name" value="P-loop_NTPase"/>
</dbReference>
<evidence type="ECO:0000313" key="5">
    <source>
        <dbReference type="Proteomes" id="UP001189429"/>
    </source>
</evidence>
<evidence type="ECO:0000256" key="2">
    <source>
        <dbReference type="SAM" id="MobiDB-lite"/>
    </source>
</evidence>
<evidence type="ECO:0000313" key="4">
    <source>
        <dbReference type="EMBL" id="CAK0828813.1"/>
    </source>
</evidence>
<dbReference type="InterPro" id="IPR049730">
    <property type="entry name" value="SNF2/RAD54-like_C"/>
</dbReference>
<gene>
    <name evidence="4" type="ORF">PCOR1329_LOCUS27949</name>
</gene>
<dbReference type="PROSITE" id="PS51194">
    <property type="entry name" value="HELICASE_CTER"/>
    <property type="match status" value="1"/>
</dbReference>
<reference evidence="4" key="1">
    <citation type="submission" date="2023-10" db="EMBL/GenBank/DDBJ databases">
        <authorList>
            <person name="Chen Y."/>
            <person name="Shah S."/>
            <person name="Dougan E. K."/>
            <person name="Thang M."/>
            <person name="Chan C."/>
        </authorList>
    </citation>
    <scope>NUCLEOTIDE SEQUENCE [LARGE SCALE GENOMIC DNA]</scope>
</reference>
<feature type="region of interest" description="Disordered" evidence="2">
    <location>
        <begin position="188"/>
        <end position="216"/>
    </location>
</feature>
<dbReference type="EMBL" id="CAUYUJ010010224">
    <property type="protein sequence ID" value="CAK0828813.1"/>
    <property type="molecule type" value="Genomic_DNA"/>
</dbReference>
<dbReference type="Gene3D" id="3.40.50.300">
    <property type="entry name" value="P-loop containing nucleotide triphosphate hydrolases"/>
    <property type="match status" value="1"/>
</dbReference>
<keyword evidence="5" id="KW-1185">Reference proteome</keyword>
<dbReference type="InterPro" id="IPR001650">
    <property type="entry name" value="Helicase_C-like"/>
</dbReference>
<proteinExistence type="predicted"/>
<feature type="compositionally biased region" description="Basic residues" evidence="2">
    <location>
        <begin position="205"/>
        <end position="216"/>
    </location>
</feature>
<name>A0ABN9SED3_9DINO</name>
<organism evidence="4 5">
    <name type="scientific">Prorocentrum cordatum</name>
    <dbReference type="NCBI Taxonomy" id="2364126"/>
    <lineage>
        <taxon>Eukaryota</taxon>
        <taxon>Sar</taxon>
        <taxon>Alveolata</taxon>
        <taxon>Dinophyceae</taxon>
        <taxon>Prorocentrales</taxon>
        <taxon>Prorocentraceae</taxon>
        <taxon>Prorocentrum</taxon>
    </lineage>
</organism>
<protein>
    <recommendedName>
        <fullName evidence="3">Helicase C-terminal domain-containing protein</fullName>
    </recommendedName>
</protein>
<dbReference type="SUPFAM" id="SSF52540">
    <property type="entry name" value="P-loop containing nucleoside triphosphate hydrolases"/>
    <property type="match status" value="1"/>
</dbReference>
<accession>A0ABN9SED3</accession>
<feature type="non-terminal residue" evidence="4">
    <location>
        <position position="1"/>
    </location>
</feature>
<dbReference type="Proteomes" id="UP001189429">
    <property type="component" value="Unassembled WGS sequence"/>
</dbReference>
<evidence type="ECO:0000259" key="3">
    <source>
        <dbReference type="PROSITE" id="PS51194"/>
    </source>
</evidence>
<comment type="caution">
    <text evidence="4">The sequence shown here is derived from an EMBL/GenBank/DDBJ whole genome shotgun (WGS) entry which is preliminary data.</text>
</comment>
<feature type="domain" description="Helicase C-terminal" evidence="3">
    <location>
        <begin position="1"/>
        <end position="106"/>
    </location>
</feature>
<dbReference type="Pfam" id="PF00271">
    <property type="entry name" value="Helicase_C"/>
    <property type="match status" value="1"/>
</dbReference>
<keyword evidence="1" id="KW-0378">Hydrolase</keyword>
<dbReference type="CDD" id="cd18793">
    <property type="entry name" value="SF2_C_SNF"/>
    <property type="match status" value="1"/>
</dbReference>
<evidence type="ECO:0000256" key="1">
    <source>
        <dbReference type="ARBA" id="ARBA00022801"/>
    </source>
</evidence>
<sequence>ECAVMLLSTRSGGLGLNLQVADTVVLFDSDWNPQVDLQAIDRVHRIGQHREVLVVRLMTPTAFDQGLLERTSRKRDLERKVIMAGRFHERLDGEEGGAPLLRQLVRDARAAHGQAPACPAATPLQEANRLLARSPEENAAFEDADIALLGAPAPGQAGRIEGAAERLERCGRLVTAAETAKVPAAARALPKMARRKKEASTAGAVRRRRQRRAQRQ</sequence>
<dbReference type="PANTHER" id="PTHR10799">
    <property type="entry name" value="SNF2/RAD54 HELICASE FAMILY"/>
    <property type="match status" value="1"/>
</dbReference>